<comment type="caution">
    <text evidence="1">The sequence shown here is derived from an EMBL/GenBank/DDBJ whole genome shotgun (WGS) entry which is preliminary data.</text>
</comment>
<evidence type="ECO:0000313" key="2">
    <source>
        <dbReference type="Proteomes" id="UP000484015"/>
    </source>
</evidence>
<proteinExistence type="predicted"/>
<keyword evidence="2" id="KW-1185">Reference proteome</keyword>
<dbReference type="OrthoDB" id="2919406at2"/>
<name>A0A6L6Q7B6_9BURK</name>
<organism evidence="1 2">
    <name type="scientific">Pseudoduganella ginsengisoli</name>
    <dbReference type="NCBI Taxonomy" id="1462440"/>
    <lineage>
        <taxon>Bacteria</taxon>
        <taxon>Pseudomonadati</taxon>
        <taxon>Pseudomonadota</taxon>
        <taxon>Betaproteobacteria</taxon>
        <taxon>Burkholderiales</taxon>
        <taxon>Oxalobacteraceae</taxon>
        <taxon>Telluria group</taxon>
        <taxon>Pseudoduganella</taxon>
    </lineage>
</organism>
<evidence type="ECO:0000313" key="1">
    <source>
        <dbReference type="EMBL" id="MTW05354.1"/>
    </source>
</evidence>
<accession>A0A6L6Q7B6</accession>
<dbReference type="EMBL" id="WNLA01000023">
    <property type="protein sequence ID" value="MTW05354.1"/>
    <property type="molecule type" value="Genomic_DNA"/>
</dbReference>
<dbReference type="RefSeq" id="WP_155441704.1">
    <property type="nucleotide sequence ID" value="NZ_WNLA01000023.1"/>
</dbReference>
<gene>
    <name evidence="1" type="ORF">GM668_25055</name>
</gene>
<reference evidence="1 2" key="1">
    <citation type="submission" date="2019-11" db="EMBL/GenBank/DDBJ databases">
        <title>Type strains purchased from KCTC, JCM and DSMZ.</title>
        <authorList>
            <person name="Lu H."/>
        </authorList>
    </citation>
    <scope>NUCLEOTIDE SEQUENCE [LARGE SCALE GENOMIC DNA]</scope>
    <source>
        <strain evidence="1 2">KCTC 42409</strain>
    </source>
</reference>
<dbReference type="Proteomes" id="UP000484015">
    <property type="component" value="Unassembled WGS sequence"/>
</dbReference>
<sequence>MDTFLARSIACLLPSALEEGDTRLVRGIGNGFMVAYAVDNDWVRQHHLSTSGVTLADVHKQAMDNLLTLCARHIKVQQYGAIFGVFIDGKFEASMFLLQRLWQQDFANLVNKGYAIAAPARDVLAFCDMDSAEGIAELKRMVERVWNGGDHLLSRELFRIRKQS</sequence>
<protein>
    <submittedName>
        <fullName evidence="1">Uncharacterized protein</fullName>
    </submittedName>
</protein>
<dbReference type="AlphaFoldDB" id="A0A6L6Q7B6"/>